<dbReference type="Proteomes" id="UP000283630">
    <property type="component" value="Unassembled WGS sequence"/>
</dbReference>
<name>A0A412ME97_9FIRM</name>
<dbReference type="Pfam" id="PF21983">
    <property type="entry name" value="NikA-like"/>
    <property type="match status" value="1"/>
</dbReference>
<dbReference type="AlphaFoldDB" id="A0A412ME97"/>
<evidence type="ECO:0000313" key="3">
    <source>
        <dbReference type="Proteomes" id="UP000283630"/>
    </source>
</evidence>
<dbReference type="EMBL" id="QRWH01000009">
    <property type="protein sequence ID" value="RGT08262.1"/>
    <property type="molecule type" value="Genomic_DNA"/>
</dbReference>
<evidence type="ECO:0000313" key="1">
    <source>
        <dbReference type="EMBL" id="RGT08262.1"/>
    </source>
</evidence>
<gene>
    <name evidence="2" type="ORF">DW924_14310</name>
    <name evidence="1" type="ORF">DWX53_10205</name>
</gene>
<accession>A0A412ME97</accession>
<proteinExistence type="predicted"/>
<dbReference type="InterPro" id="IPR053842">
    <property type="entry name" value="NikA-like"/>
</dbReference>
<evidence type="ECO:0000313" key="2">
    <source>
        <dbReference type="EMBL" id="RHA66128.1"/>
    </source>
</evidence>
<dbReference type="Proteomes" id="UP000285642">
    <property type="component" value="Unassembled WGS sequence"/>
</dbReference>
<evidence type="ECO:0000313" key="4">
    <source>
        <dbReference type="Proteomes" id="UP000285642"/>
    </source>
</evidence>
<organism evidence="1 3">
    <name type="scientific">Dorea formicigenerans</name>
    <dbReference type="NCBI Taxonomy" id="39486"/>
    <lineage>
        <taxon>Bacteria</taxon>
        <taxon>Bacillati</taxon>
        <taxon>Bacillota</taxon>
        <taxon>Clostridia</taxon>
        <taxon>Lachnospirales</taxon>
        <taxon>Lachnospiraceae</taxon>
        <taxon>Dorea</taxon>
    </lineage>
</organism>
<dbReference type="EMBL" id="QSFS01000020">
    <property type="protein sequence ID" value="RHA66128.1"/>
    <property type="molecule type" value="Genomic_DNA"/>
</dbReference>
<sequence length="134" mass="16136">MISKNYKFEKKWRKRKVKEYSKGIYVKFKPEEVEILHNRMKETGVQNMSAYIRKMALNGYVIIPKWPDLDQVISLHSRISNNLNQYARKANETGKLYEEDIAEIKQMHNEQTKFLKKILEAVMYLYEEDSKKKK</sequence>
<comment type="caution">
    <text evidence="1">The sequence shown here is derived from an EMBL/GenBank/DDBJ whole genome shotgun (WGS) entry which is preliminary data.</text>
</comment>
<protein>
    <submittedName>
        <fullName evidence="1">Plasmid mobilization relaxosome protein MobC</fullName>
    </submittedName>
</protein>
<reference evidence="3 4" key="1">
    <citation type="submission" date="2018-08" db="EMBL/GenBank/DDBJ databases">
        <title>A genome reference for cultivated species of the human gut microbiota.</title>
        <authorList>
            <person name="Zou Y."/>
            <person name="Xue W."/>
            <person name="Luo G."/>
        </authorList>
    </citation>
    <scope>NUCLEOTIDE SEQUENCE [LARGE SCALE GENOMIC DNA]</scope>
    <source>
        <strain evidence="1 3">AF19-4AC</strain>
        <strain evidence="2 4">AM42-8</strain>
    </source>
</reference>